<dbReference type="AlphaFoldDB" id="A0A067NWM1"/>
<dbReference type="HOGENOM" id="CLU_1960483_0_0_1"/>
<feature type="compositionally biased region" description="Acidic residues" evidence="1">
    <location>
        <begin position="100"/>
        <end position="114"/>
    </location>
</feature>
<dbReference type="EMBL" id="KL198007">
    <property type="protein sequence ID" value="KDQ28542.1"/>
    <property type="molecule type" value="Genomic_DNA"/>
</dbReference>
<feature type="compositionally biased region" description="Polar residues" evidence="1">
    <location>
        <begin position="19"/>
        <end position="38"/>
    </location>
</feature>
<dbReference type="VEuPathDB" id="FungiDB:PLEOSDRAFT_156284"/>
<dbReference type="Proteomes" id="UP000027073">
    <property type="component" value="Unassembled WGS sequence"/>
</dbReference>
<sequence length="128" mass="14011">MTAYITCITTALLTRAPVPTSTTASAPHIETTGQQDAETTGRQDNRTRLSIALDQRPRACSQNCQPSPPSDPLDPGQRKGRGSDWGPARLRARQGAEGVREDEDEDEDEDEEDVGYEKCRKAQGIGRQ</sequence>
<evidence type="ECO:0000313" key="3">
    <source>
        <dbReference type="Proteomes" id="UP000027073"/>
    </source>
</evidence>
<evidence type="ECO:0000313" key="2">
    <source>
        <dbReference type="EMBL" id="KDQ28542.1"/>
    </source>
</evidence>
<reference evidence="3" key="1">
    <citation type="journal article" date="2014" name="Proc. Natl. Acad. Sci. U.S.A.">
        <title>Extensive sampling of basidiomycete genomes demonstrates inadequacy of the white-rot/brown-rot paradigm for wood decay fungi.</title>
        <authorList>
            <person name="Riley R."/>
            <person name="Salamov A.A."/>
            <person name="Brown D.W."/>
            <person name="Nagy L.G."/>
            <person name="Floudas D."/>
            <person name="Held B.W."/>
            <person name="Levasseur A."/>
            <person name="Lombard V."/>
            <person name="Morin E."/>
            <person name="Otillar R."/>
            <person name="Lindquist E.A."/>
            <person name="Sun H."/>
            <person name="LaButti K.M."/>
            <person name="Schmutz J."/>
            <person name="Jabbour D."/>
            <person name="Luo H."/>
            <person name="Baker S.E."/>
            <person name="Pisabarro A.G."/>
            <person name="Walton J.D."/>
            <person name="Blanchette R.A."/>
            <person name="Henrissat B."/>
            <person name="Martin F."/>
            <person name="Cullen D."/>
            <person name="Hibbett D.S."/>
            <person name="Grigoriev I.V."/>
        </authorList>
    </citation>
    <scope>NUCLEOTIDE SEQUENCE [LARGE SCALE GENOMIC DNA]</scope>
    <source>
        <strain evidence="3">PC15</strain>
    </source>
</reference>
<accession>A0A067NWM1</accession>
<dbReference type="InParanoid" id="A0A067NWM1"/>
<proteinExistence type="predicted"/>
<protein>
    <submittedName>
        <fullName evidence="2">Uncharacterized protein</fullName>
    </submittedName>
</protein>
<organism evidence="2 3">
    <name type="scientific">Pleurotus ostreatus (strain PC15)</name>
    <name type="common">Oyster mushroom</name>
    <dbReference type="NCBI Taxonomy" id="1137138"/>
    <lineage>
        <taxon>Eukaryota</taxon>
        <taxon>Fungi</taxon>
        <taxon>Dikarya</taxon>
        <taxon>Basidiomycota</taxon>
        <taxon>Agaricomycotina</taxon>
        <taxon>Agaricomycetes</taxon>
        <taxon>Agaricomycetidae</taxon>
        <taxon>Agaricales</taxon>
        <taxon>Pleurotineae</taxon>
        <taxon>Pleurotaceae</taxon>
        <taxon>Pleurotus</taxon>
    </lineage>
</organism>
<name>A0A067NWM1_PLEO1</name>
<feature type="region of interest" description="Disordered" evidence="1">
    <location>
        <begin position="19"/>
        <end position="128"/>
    </location>
</feature>
<evidence type="ECO:0000256" key="1">
    <source>
        <dbReference type="SAM" id="MobiDB-lite"/>
    </source>
</evidence>
<gene>
    <name evidence="2" type="ORF">PLEOSDRAFT_156284</name>
</gene>